<feature type="region of interest" description="Disordered" evidence="1">
    <location>
        <begin position="758"/>
        <end position="829"/>
    </location>
</feature>
<dbReference type="SUPFAM" id="SSF48208">
    <property type="entry name" value="Six-hairpin glycosidases"/>
    <property type="match status" value="1"/>
</dbReference>
<feature type="signal peptide" evidence="2">
    <location>
        <begin position="1"/>
        <end position="24"/>
    </location>
</feature>
<feature type="region of interest" description="Disordered" evidence="1">
    <location>
        <begin position="848"/>
        <end position="873"/>
    </location>
</feature>
<protein>
    <recommendedName>
        <fullName evidence="5">Glycerophosphoryl diester phosphodiesterase</fullName>
    </recommendedName>
</protein>
<evidence type="ECO:0000256" key="1">
    <source>
        <dbReference type="SAM" id="MobiDB-lite"/>
    </source>
</evidence>
<dbReference type="InterPro" id="IPR008928">
    <property type="entry name" value="6-hairpin_glycosidase_sf"/>
</dbReference>
<evidence type="ECO:0000256" key="2">
    <source>
        <dbReference type="SAM" id="SignalP"/>
    </source>
</evidence>
<name>A0A2U8E3K6_9BACT</name>
<dbReference type="OrthoDB" id="628098at2"/>
<organism evidence="3 4">
    <name type="scientific">Ereboglobus luteus</name>
    <dbReference type="NCBI Taxonomy" id="1796921"/>
    <lineage>
        <taxon>Bacteria</taxon>
        <taxon>Pseudomonadati</taxon>
        <taxon>Verrucomicrobiota</taxon>
        <taxon>Opitutia</taxon>
        <taxon>Opitutales</taxon>
        <taxon>Opitutaceae</taxon>
        <taxon>Ereboglobus</taxon>
    </lineage>
</organism>
<evidence type="ECO:0000313" key="3">
    <source>
        <dbReference type="EMBL" id="AWI09467.1"/>
    </source>
</evidence>
<dbReference type="InterPro" id="IPR008930">
    <property type="entry name" value="Terpenoid_cyclase/PrenylTrfase"/>
</dbReference>
<dbReference type="Proteomes" id="UP000244896">
    <property type="component" value="Chromosome"/>
</dbReference>
<reference evidence="3 4" key="1">
    <citation type="journal article" date="2018" name="Syst. Appl. Microbiol.">
        <title>Ereboglobus luteus gen. nov. sp. nov. from cockroach guts, and new insights into the oxygen relationship of the genera Opitutus and Didymococcus (Verrucomicrobia: Opitutaceae).</title>
        <authorList>
            <person name="Tegtmeier D."/>
            <person name="Belitz A."/>
            <person name="Radek R."/>
            <person name="Heimerl T."/>
            <person name="Brune A."/>
        </authorList>
    </citation>
    <scope>NUCLEOTIDE SEQUENCE [LARGE SCALE GENOMIC DNA]</scope>
    <source>
        <strain evidence="3 4">Ho45</strain>
    </source>
</reference>
<feature type="compositionally biased region" description="Polar residues" evidence="1">
    <location>
        <begin position="796"/>
        <end position="829"/>
    </location>
</feature>
<proteinExistence type="predicted"/>
<dbReference type="SUPFAM" id="SSF48239">
    <property type="entry name" value="Terpenoid cyclases/Protein prenyltransferases"/>
    <property type="match status" value="1"/>
</dbReference>
<accession>A0A2U8E3K6</accession>
<keyword evidence="4" id="KW-1185">Reference proteome</keyword>
<evidence type="ECO:0000313" key="4">
    <source>
        <dbReference type="Proteomes" id="UP000244896"/>
    </source>
</evidence>
<dbReference type="GO" id="GO:0005975">
    <property type="term" value="P:carbohydrate metabolic process"/>
    <property type="evidence" value="ECO:0007669"/>
    <property type="project" value="InterPro"/>
</dbReference>
<dbReference type="Gene3D" id="1.50.10.10">
    <property type="match status" value="1"/>
</dbReference>
<feature type="chain" id="PRO_5015982584" description="Glycerophosphoryl diester phosphodiesterase" evidence="2">
    <location>
        <begin position="25"/>
        <end position="909"/>
    </location>
</feature>
<sequence length="909" mass="99994">MKTSRAIITACILALLAIHQYASATETASLSDTTARLEWTRAPDGWRLTTASALTPASATTSATAIPLGTTSGQYTILYSATEPPADPVPPRFKATGDVFPEPNYKYIMPTRKKSFLPAAFNLAGEQHAFYPSDLATAPDGSRTFTHSTDVADITARWSLDPSFPGDIRVTLTLTARKAGWFSMTTPTLATVDPRDLEWAVVPGYYKGSELNSDLVLSMCYGHGLPDRPVIVGEGSASTLASIITNKAGVTLAVIAEPGLVDPSSDKRIARERWRLGLSHMTRDSKLSPTLYRPLLGGEGSRLEAGETLALSFRYSLRRGDWFAAVKHATENIYALRDFLALKQPVRSLSQRLHSLHKYVTDDTTSLWHTEQFENKTIGAQAYNGGVVGANRDKSNPADYDAMKNSDYGAMWMLARITGDPRLVKDRLPHARNFKLVQQQSAPGFFQGAALGQYYLAKSSRFTEEWGDYVEPVALTYYTMLDIGNILLFEPGDAELRERLRLGAERLLAWQRSDGSWVVAYDHATQKQLFTELPDYRPTFYGLLVAHKILGDKKYLDAARRGADWLVENAVKPARFVGVCGDARFAADFATVQIAQGLLDLHELTGETRYRDAAIETARQYVTEIFTHPRATTEAKVANKVPVADWQINQTGLAFEHGSTIGSANGGGPILLASYAGLYVRMAQITGEPLFKDLARASALGRDAFLDPKTQVASYYWSNFNRGPGSFPTTHGGRLAGSPTTLYPKFNYARRGRFRFRAVSSRPRSARTPASVSRRGKSTASPPISHGLMLKRDAPRSTTSRPSLPTKQKLSFSCSTTARAPSRVPSNSPAHGKAFPFVMPWASPCHCPPPQKHGPSRFPHSVSRSSHSNQNEPHRSSLFFALLRVWAGGRRNAGFVSQWKIEQLRPAHT</sequence>
<feature type="compositionally biased region" description="Low complexity" evidence="1">
    <location>
        <begin position="758"/>
        <end position="773"/>
    </location>
</feature>
<dbReference type="InterPro" id="IPR012341">
    <property type="entry name" value="6hp_glycosidase-like_sf"/>
</dbReference>
<dbReference type="AlphaFoldDB" id="A0A2U8E3K6"/>
<dbReference type="RefSeq" id="WP_108825277.1">
    <property type="nucleotide sequence ID" value="NZ_CP023004.1"/>
</dbReference>
<gene>
    <name evidence="3" type="ORF">CKA38_09600</name>
</gene>
<feature type="compositionally biased region" description="Polar residues" evidence="1">
    <location>
        <begin position="862"/>
        <end position="871"/>
    </location>
</feature>
<evidence type="ECO:0008006" key="5">
    <source>
        <dbReference type="Google" id="ProtNLM"/>
    </source>
</evidence>
<dbReference type="KEGG" id="elut:CKA38_09600"/>
<keyword evidence="2" id="KW-0732">Signal</keyword>
<dbReference type="EMBL" id="CP023004">
    <property type="protein sequence ID" value="AWI09467.1"/>
    <property type="molecule type" value="Genomic_DNA"/>
</dbReference>